<dbReference type="InterPro" id="IPR036893">
    <property type="entry name" value="SBP_sf"/>
</dbReference>
<keyword evidence="2" id="KW-0863">Zinc-finger</keyword>
<gene>
    <name evidence="6" type="ORF">CVIRNUC_002877</name>
</gene>
<feature type="compositionally biased region" description="Low complexity" evidence="4">
    <location>
        <begin position="84"/>
        <end position="98"/>
    </location>
</feature>
<dbReference type="PANTHER" id="PTHR31251:SF169">
    <property type="entry name" value="SQUAMOSA PROMOTER-BINDING-LIKE PROTEIN 8"/>
    <property type="match status" value="1"/>
</dbReference>
<name>A0AAV1HXF9_9CHLO</name>
<accession>A0AAV1HXF9</accession>
<organism evidence="6 7">
    <name type="scientific">Coccomyxa viridis</name>
    <dbReference type="NCBI Taxonomy" id="1274662"/>
    <lineage>
        <taxon>Eukaryota</taxon>
        <taxon>Viridiplantae</taxon>
        <taxon>Chlorophyta</taxon>
        <taxon>core chlorophytes</taxon>
        <taxon>Trebouxiophyceae</taxon>
        <taxon>Trebouxiophyceae incertae sedis</taxon>
        <taxon>Coccomyxaceae</taxon>
        <taxon>Coccomyxa</taxon>
    </lineage>
</organism>
<dbReference type="PANTHER" id="PTHR31251">
    <property type="entry name" value="SQUAMOSA PROMOTER-BINDING-LIKE PROTEIN 4"/>
    <property type="match status" value="1"/>
</dbReference>
<evidence type="ECO:0000313" key="6">
    <source>
        <dbReference type="EMBL" id="CAK0761602.1"/>
    </source>
</evidence>
<dbReference type="GO" id="GO:0008270">
    <property type="term" value="F:zinc ion binding"/>
    <property type="evidence" value="ECO:0007669"/>
    <property type="project" value="UniProtKB-KW"/>
</dbReference>
<protein>
    <recommendedName>
        <fullName evidence="5">SBP-type domain-containing protein</fullName>
    </recommendedName>
</protein>
<comment type="caution">
    <text evidence="6">The sequence shown here is derived from an EMBL/GenBank/DDBJ whole genome shotgun (WGS) entry which is preliminary data.</text>
</comment>
<dbReference type="InterPro" id="IPR044817">
    <property type="entry name" value="SBP-like"/>
</dbReference>
<feature type="region of interest" description="Disordered" evidence="4">
    <location>
        <begin position="83"/>
        <end position="127"/>
    </location>
</feature>
<evidence type="ECO:0000256" key="3">
    <source>
        <dbReference type="ARBA" id="ARBA00022833"/>
    </source>
</evidence>
<dbReference type="Pfam" id="PF03110">
    <property type="entry name" value="SBP"/>
    <property type="match status" value="1"/>
</dbReference>
<evidence type="ECO:0000256" key="2">
    <source>
        <dbReference type="ARBA" id="ARBA00022771"/>
    </source>
</evidence>
<evidence type="ECO:0000259" key="5">
    <source>
        <dbReference type="PROSITE" id="PS51141"/>
    </source>
</evidence>
<dbReference type="Gene3D" id="4.10.1100.10">
    <property type="entry name" value="Transcription factor, SBP-box domain"/>
    <property type="match status" value="1"/>
</dbReference>
<evidence type="ECO:0000313" key="7">
    <source>
        <dbReference type="Proteomes" id="UP001314263"/>
    </source>
</evidence>
<dbReference type="EMBL" id="CAUYUE010000004">
    <property type="protein sequence ID" value="CAK0761602.1"/>
    <property type="molecule type" value="Genomic_DNA"/>
</dbReference>
<proteinExistence type="predicted"/>
<dbReference type="GO" id="GO:0003677">
    <property type="term" value="F:DNA binding"/>
    <property type="evidence" value="ECO:0007669"/>
    <property type="project" value="InterPro"/>
</dbReference>
<dbReference type="Gene3D" id="1.25.40.20">
    <property type="entry name" value="Ankyrin repeat-containing domain"/>
    <property type="match status" value="1"/>
</dbReference>
<evidence type="ECO:0000256" key="1">
    <source>
        <dbReference type="ARBA" id="ARBA00022723"/>
    </source>
</evidence>
<dbReference type="SUPFAM" id="SSF103612">
    <property type="entry name" value="SBT domain"/>
    <property type="match status" value="1"/>
</dbReference>
<sequence>MSGPTVSGALPSVLPPAMDTLPFVAADERPGQSELTKGDEATWSLTDWNWDSEAFTASPKDTGKVFTAQCRAPKRQKILRDVVASEAAPESPAASLRLSAEEPSRSHSSASDEQAALQGEPAAGAPGRVAVPGGPACQVEGCDRDLAALSAYHQKCRVCDLHIKAPSFARAGLLQRFCQRCGRCHELGAFEGTRRSCRAQLAKHNARRRRQAGNAHQADDLQRAPSGLQDSLLMHAMSSRVPSPASLAYQGIFAPDVALGIPVSMQEPGLGLGMGSSSAVPMSSMDQALMQMGHPAGPAAALHAGMYEQAAGLPGSSAMLHGAVQSQVQPVTPAAALQAGLPPAAAYQASSLVVRLSVKIFNCTPGELPQGLREQLCGWLCATPAGAEGYIRPGCVHLTVQARVDAGSEAAADDGMLTVVERMLGEGSGLWRSKKVALQSGSELALVEGGGLQSVASTGDLQEEGEVPHICEVHPRVLSAPSTSGESCVLHLLGQGLDGQSTTLLARANGSYADIEVEAEVQFGGQTEMRLRLHGVKPGLLWLEAQKGSLLSGACPVVVLPAGHANLAAEVACLVSQPGEVACHAAQLSLSAAGSSRDSENRMHSDECCDSFLADLGLVLQRGVHSSSAASDLAHAWQCCVDERQESCGVSCCHSVSMGAASLVVRVAHDLLAFACDAGAPALASFVLPTASLGCASAEALVAALEGKKESSGSTLLHRALRSKSTAMVEGLLAWGDHTSYQWQADARDCFGLTPLHLAAIAPDDSLAERVLQACACGPSTWFTAAATDGLTPAHFAARLGRHCLNARILRLAQANKETSPGRKAGGCGCTCGDNCTCSTTGVCRCAAASDLLCGGCHPFAQNTVVTPGGTA</sequence>
<dbReference type="InterPro" id="IPR036770">
    <property type="entry name" value="Ankyrin_rpt-contain_sf"/>
</dbReference>
<dbReference type="InterPro" id="IPR004333">
    <property type="entry name" value="SBP_dom"/>
</dbReference>
<reference evidence="6 7" key="1">
    <citation type="submission" date="2023-10" db="EMBL/GenBank/DDBJ databases">
        <authorList>
            <person name="Maclean D."/>
            <person name="Macfadyen A."/>
        </authorList>
    </citation>
    <scope>NUCLEOTIDE SEQUENCE [LARGE SCALE GENOMIC DNA]</scope>
</reference>
<keyword evidence="7" id="KW-1185">Reference proteome</keyword>
<dbReference type="SUPFAM" id="SSF48403">
    <property type="entry name" value="Ankyrin repeat"/>
    <property type="match status" value="1"/>
</dbReference>
<keyword evidence="1" id="KW-0479">Metal-binding</keyword>
<evidence type="ECO:0000256" key="4">
    <source>
        <dbReference type="SAM" id="MobiDB-lite"/>
    </source>
</evidence>
<feature type="domain" description="SBP-type" evidence="5">
    <location>
        <begin position="134"/>
        <end position="211"/>
    </location>
</feature>
<keyword evidence="3" id="KW-0862">Zinc</keyword>
<dbReference type="AlphaFoldDB" id="A0AAV1HXF9"/>
<dbReference type="PROSITE" id="PS51141">
    <property type="entry name" value="ZF_SBP"/>
    <property type="match status" value="1"/>
</dbReference>
<dbReference type="Proteomes" id="UP001314263">
    <property type="component" value="Unassembled WGS sequence"/>
</dbReference>
<dbReference type="GO" id="GO:0005634">
    <property type="term" value="C:nucleus"/>
    <property type="evidence" value="ECO:0007669"/>
    <property type="project" value="InterPro"/>
</dbReference>